<reference evidence="1 2" key="1">
    <citation type="submission" date="2018-12" db="EMBL/GenBank/DDBJ databases">
        <authorList>
            <person name="Li S."/>
            <person name="Yang R."/>
            <person name="Chen G."/>
            <person name="Zou L."/>
            <person name="Zhang C."/>
            <person name="Chen Y."/>
            <person name="Liu Z."/>
            <person name="Li Y."/>
            <person name="Yan Y."/>
            <person name="Huang M."/>
            <person name="Chen T."/>
        </authorList>
    </citation>
    <scope>NUCLEOTIDE SEQUENCE [LARGE SCALE GENOMIC DNA]</scope>
    <source>
        <strain evidence="1 2">1257</strain>
    </source>
</reference>
<dbReference type="Proteomes" id="UP000268230">
    <property type="component" value="Chromosome"/>
</dbReference>
<protein>
    <recommendedName>
        <fullName evidence="3">Phage tail protein</fullName>
    </recommendedName>
</protein>
<name>A0A3S8UKF5_9PSED</name>
<evidence type="ECO:0000313" key="1">
    <source>
        <dbReference type="EMBL" id="AZL68778.1"/>
    </source>
</evidence>
<dbReference type="AlphaFoldDB" id="A0A3S8UKF5"/>
<accession>A0A3S8UKF5</accession>
<dbReference type="OrthoDB" id="9810174at2"/>
<organism evidence="1 2">
    <name type="scientific">Pseudomonas entomophila</name>
    <dbReference type="NCBI Taxonomy" id="312306"/>
    <lineage>
        <taxon>Bacteria</taxon>
        <taxon>Pseudomonadati</taxon>
        <taxon>Pseudomonadota</taxon>
        <taxon>Gammaproteobacteria</taxon>
        <taxon>Pseudomonadales</taxon>
        <taxon>Pseudomonadaceae</taxon>
        <taxon>Pseudomonas</taxon>
    </lineage>
</organism>
<dbReference type="KEGG" id="pory:EJA05_14000"/>
<evidence type="ECO:0000313" key="2">
    <source>
        <dbReference type="Proteomes" id="UP000268230"/>
    </source>
</evidence>
<evidence type="ECO:0008006" key="3">
    <source>
        <dbReference type="Google" id="ProtNLM"/>
    </source>
</evidence>
<gene>
    <name evidence="1" type="ORF">EJA05_14000</name>
</gene>
<proteinExistence type="predicted"/>
<sequence>MEYPKSTPGIGLVDGLFVDENPATGQPGSLIPAAWANALMTELLGVIKAAGIVPSEEDNAQLLRAIQTMAASDYKTSVRCATTGPIALSGLQTIDGVALAAGDRVLVKDQAAASQNWIYTVAAGPWVRAQDANESAECTPGHLIPVQAGTANKLTVWQLTNTEAPVIGATALGFRLVIGKQGTTLADYGITNAYTKEQTYSQTEVNELLSGVVKPQGSRAAPSNLRVSTTGSSSLVLVTADEVTVASAAGDYRTLTGVNVTINCANAGANGLDSGALQALTWYPVWIIWGPAGTAGVISLSYAAPTLPAGYTHRARVGAVPTDGTANKYPLNLIQVGRNAQYKIGGNVSQLPKMASGIQGNPVTPVWAPVSTAAFFPPAAAAVHVSLYCSGAATSTILAPSNTYGAVNATSNMPLVNISNSSQNANLNNYMARIVPEGANLYYASNAGVSHLSAVGWEDNL</sequence>
<dbReference type="EMBL" id="CP034338">
    <property type="protein sequence ID" value="AZL68778.1"/>
    <property type="molecule type" value="Genomic_DNA"/>
</dbReference>